<dbReference type="RefSeq" id="WP_176280349.1">
    <property type="nucleotide sequence ID" value="NZ_JABWMH010000004.1"/>
</dbReference>
<evidence type="ECO:0000256" key="4">
    <source>
        <dbReference type="ARBA" id="ARBA00022705"/>
    </source>
</evidence>
<evidence type="ECO:0000256" key="3">
    <source>
        <dbReference type="ARBA" id="ARBA00022695"/>
    </source>
</evidence>
<gene>
    <name evidence="8" type="primary">holA</name>
    <name evidence="8" type="ORF">HUO14_13435</name>
</gene>
<accession>A0ABX2N5C9</accession>
<sequence length="342" mass="36977">MKVKPEEIVRRFHSAANPCRLVLLCGPNVTRCQALVDELVKPLAQSAERVDMTIADVTESAARLNDEANSASLFGDKRYIVLRLNSGEAVRATNAIETLLASGSGGDPVFVIAPGMGDKTALAKSIIAAPDALIATCYETTPEQAAAAIVTMAKTEGVKLSREMAQEMAALTSNDLVLARLEVEKIALYLDATPDNPQTPESDVLALLGAENDEEDIGLLIHAALNGDGPRLAREIAASRAQGISEIGLIRIMLRHLTKLAELRSKVDNGANVDSVAGHPSVFFKEQKHFKRQLRIWSSAHIARLIERILQLEITLKSSGQPDQVLLEEELLLIARKAARSR</sequence>
<keyword evidence="4" id="KW-0235">DNA replication</keyword>
<dbReference type="InterPro" id="IPR027417">
    <property type="entry name" value="P-loop_NTPase"/>
</dbReference>
<evidence type="ECO:0000256" key="7">
    <source>
        <dbReference type="ARBA" id="ARBA00049244"/>
    </source>
</evidence>
<protein>
    <recommendedName>
        <fullName evidence="1">DNA-directed DNA polymerase</fullName>
        <ecNumber evidence="1">2.7.7.7</ecNumber>
    </recommendedName>
</protein>
<dbReference type="SUPFAM" id="SSF52540">
    <property type="entry name" value="P-loop containing nucleoside triphosphate hydrolases"/>
    <property type="match status" value="1"/>
</dbReference>
<evidence type="ECO:0000313" key="8">
    <source>
        <dbReference type="EMBL" id="NVD28898.1"/>
    </source>
</evidence>
<name>A0ABX2N5C9_9SPHN</name>
<dbReference type="Proteomes" id="UP000652427">
    <property type="component" value="Unassembled WGS sequence"/>
</dbReference>
<dbReference type="PANTHER" id="PTHR34388">
    <property type="entry name" value="DNA POLYMERASE III SUBUNIT DELTA"/>
    <property type="match status" value="1"/>
</dbReference>
<comment type="similarity">
    <text evidence="6">Belongs to the DNA polymerase HolA subunit family.</text>
</comment>
<evidence type="ECO:0000256" key="2">
    <source>
        <dbReference type="ARBA" id="ARBA00022679"/>
    </source>
</evidence>
<dbReference type="EC" id="2.7.7.7" evidence="1"/>
<dbReference type="InterPro" id="IPR005790">
    <property type="entry name" value="DNA_polIII_delta"/>
</dbReference>
<keyword evidence="3 8" id="KW-0548">Nucleotidyltransferase</keyword>
<proteinExistence type="inferred from homology"/>
<keyword evidence="9" id="KW-1185">Reference proteome</keyword>
<dbReference type="PANTHER" id="PTHR34388:SF1">
    <property type="entry name" value="DNA POLYMERASE III SUBUNIT DELTA"/>
    <property type="match status" value="1"/>
</dbReference>
<keyword evidence="5" id="KW-0239">DNA-directed DNA polymerase</keyword>
<reference evidence="8 9" key="1">
    <citation type="submission" date="2020-06" db="EMBL/GenBank/DDBJ databases">
        <authorList>
            <person name="Kim S.-J."/>
            <person name="Park S.-J."/>
        </authorList>
    </citation>
    <scope>NUCLEOTIDE SEQUENCE [LARGE SCALE GENOMIC DNA]</scope>
    <source>
        <strain evidence="8 9">SW-151</strain>
    </source>
</reference>
<evidence type="ECO:0000256" key="1">
    <source>
        <dbReference type="ARBA" id="ARBA00012417"/>
    </source>
</evidence>
<dbReference type="SUPFAM" id="SSF48019">
    <property type="entry name" value="post-AAA+ oligomerization domain-like"/>
    <property type="match status" value="1"/>
</dbReference>
<dbReference type="InterPro" id="IPR008921">
    <property type="entry name" value="DNA_pol3_clamp-load_cplx_C"/>
</dbReference>
<dbReference type="GO" id="GO:0003887">
    <property type="term" value="F:DNA-directed DNA polymerase activity"/>
    <property type="evidence" value="ECO:0007669"/>
    <property type="project" value="UniProtKB-EC"/>
</dbReference>
<keyword evidence="2 8" id="KW-0808">Transferase</keyword>
<comment type="caution">
    <text evidence="8">The sequence shown here is derived from an EMBL/GenBank/DDBJ whole genome shotgun (WGS) entry which is preliminary data.</text>
</comment>
<organism evidence="8 9">
    <name type="scientific">Parasphingorhabdus flavimaris</name>
    <dbReference type="NCBI Taxonomy" id="266812"/>
    <lineage>
        <taxon>Bacteria</taxon>
        <taxon>Pseudomonadati</taxon>
        <taxon>Pseudomonadota</taxon>
        <taxon>Alphaproteobacteria</taxon>
        <taxon>Sphingomonadales</taxon>
        <taxon>Sphingomonadaceae</taxon>
        <taxon>Parasphingorhabdus</taxon>
    </lineage>
</organism>
<dbReference type="NCBIfam" id="TIGR01128">
    <property type="entry name" value="holA"/>
    <property type="match status" value="1"/>
</dbReference>
<evidence type="ECO:0000256" key="6">
    <source>
        <dbReference type="ARBA" id="ARBA00034754"/>
    </source>
</evidence>
<dbReference type="Gene3D" id="1.20.272.10">
    <property type="match status" value="1"/>
</dbReference>
<comment type="catalytic activity">
    <reaction evidence="7">
        <text>DNA(n) + a 2'-deoxyribonucleoside 5'-triphosphate = DNA(n+1) + diphosphate</text>
        <dbReference type="Rhea" id="RHEA:22508"/>
        <dbReference type="Rhea" id="RHEA-COMP:17339"/>
        <dbReference type="Rhea" id="RHEA-COMP:17340"/>
        <dbReference type="ChEBI" id="CHEBI:33019"/>
        <dbReference type="ChEBI" id="CHEBI:61560"/>
        <dbReference type="ChEBI" id="CHEBI:173112"/>
        <dbReference type="EC" id="2.7.7.7"/>
    </reaction>
</comment>
<evidence type="ECO:0000256" key="5">
    <source>
        <dbReference type="ARBA" id="ARBA00022932"/>
    </source>
</evidence>
<dbReference type="EMBL" id="JABWMH010000004">
    <property type="protein sequence ID" value="NVD28898.1"/>
    <property type="molecule type" value="Genomic_DNA"/>
</dbReference>
<dbReference type="Gene3D" id="1.10.8.60">
    <property type="match status" value="1"/>
</dbReference>
<evidence type="ECO:0000313" key="9">
    <source>
        <dbReference type="Proteomes" id="UP000652427"/>
    </source>
</evidence>